<dbReference type="InterPro" id="IPR029063">
    <property type="entry name" value="SAM-dependent_MTases_sf"/>
</dbReference>
<name>A0AAV8S8T4_9ROSI</name>
<evidence type="ECO:0000256" key="1">
    <source>
        <dbReference type="ARBA" id="ARBA00004928"/>
    </source>
</evidence>
<evidence type="ECO:0000256" key="3">
    <source>
        <dbReference type="ARBA" id="ARBA00022679"/>
    </source>
</evidence>
<dbReference type="PANTHER" id="PTHR11746">
    <property type="entry name" value="O-METHYLTRANSFERASE"/>
    <property type="match status" value="1"/>
</dbReference>
<dbReference type="GO" id="GO:0046983">
    <property type="term" value="F:protein dimerization activity"/>
    <property type="evidence" value="ECO:0007669"/>
    <property type="project" value="InterPro"/>
</dbReference>
<dbReference type="Gene3D" id="3.40.50.150">
    <property type="entry name" value="Vaccinia Virus protein VP39"/>
    <property type="match status" value="1"/>
</dbReference>
<comment type="caution">
    <text evidence="11">The sequence shown here is derived from an EMBL/GenBank/DDBJ whole genome shotgun (WGS) entry which is preliminary data.</text>
</comment>
<dbReference type="GO" id="GO:0009809">
    <property type="term" value="P:lignin biosynthetic process"/>
    <property type="evidence" value="ECO:0007669"/>
    <property type="project" value="UniProtKB-KW"/>
</dbReference>
<protein>
    <recommendedName>
        <fullName evidence="6">caffeate O-methyltransferase</fullName>
        <ecNumber evidence="6">2.1.1.68</ecNumber>
    </recommendedName>
</protein>
<dbReference type="SUPFAM" id="SSF46785">
    <property type="entry name" value="Winged helix' DNA-binding domain"/>
    <property type="match status" value="1"/>
</dbReference>
<dbReference type="AlphaFoldDB" id="A0AAV8S8T4"/>
<dbReference type="InterPro" id="IPR001077">
    <property type="entry name" value="COMT_C"/>
</dbReference>
<evidence type="ECO:0000256" key="4">
    <source>
        <dbReference type="ARBA" id="ARBA00022691"/>
    </source>
</evidence>
<reference evidence="11 12" key="1">
    <citation type="submission" date="2021-09" db="EMBL/GenBank/DDBJ databases">
        <title>Genomic insights and catalytic innovation underlie evolution of tropane alkaloids biosynthesis.</title>
        <authorList>
            <person name="Wang Y.-J."/>
            <person name="Tian T."/>
            <person name="Huang J.-P."/>
            <person name="Huang S.-X."/>
        </authorList>
    </citation>
    <scope>NUCLEOTIDE SEQUENCE [LARGE SCALE GENOMIC DNA]</scope>
    <source>
        <strain evidence="11">KIB-2018</strain>
        <tissue evidence="11">Leaf</tissue>
    </source>
</reference>
<dbReference type="Gene3D" id="1.10.10.10">
    <property type="entry name" value="Winged helix-like DNA-binding domain superfamily/Winged helix DNA-binding domain"/>
    <property type="match status" value="1"/>
</dbReference>
<dbReference type="Pfam" id="PF00891">
    <property type="entry name" value="Methyltransf_2"/>
    <property type="match status" value="1"/>
</dbReference>
<evidence type="ECO:0000313" key="12">
    <source>
        <dbReference type="Proteomes" id="UP001159364"/>
    </source>
</evidence>
<dbReference type="SUPFAM" id="SSF53335">
    <property type="entry name" value="S-adenosyl-L-methionine-dependent methyltransferases"/>
    <property type="match status" value="1"/>
</dbReference>
<keyword evidence="5" id="KW-0438">Lignin biosynthesis</keyword>
<dbReference type="PROSITE" id="PS51683">
    <property type="entry name" value="SAM_OMT_II"/>
    <property type="match status" value="1"/>
</dbReference>
<feature type="domain" description="O-methyltransferase C-terminal" evidence="9">
    <location>
        <begin position="157"/>
        <end position="361"/>
    </location>
</feature>
<keyword evidence="12" id="KW-1185">Reference proteome</keyword>
<evidence type="ECO:0000256" key="8">
    <source>
        <dbReference type="ARBA" id="ARBA00051840"/>
    </source>
</evidence>
<feature type="domain" description="O-methyltransferase dimerisation" evidence="10">
    <location>
        <begin position="45"/>
        <end position="134"/>
    </location>
</feature>
<organism evidence="11 12">
    <name type="scientific">Erythroxylum novogranatense</name>
    <dbReference type="NCBI Taxonomy" id="1862640"/>
    <lineage>
        <taxon>Eukaryota</taxon>
        <taxon>Viridiplantae</taxon>
        <taxon>Streptophyta</taxon>
        <taxon>Embryophyta</taxon>
        <taxon>Tracheophyta</taxon>
        <taxon>Spermatophyta</taxon>
        <taxon>Magnoliopsida</taxon>
        <taxon>eudicotyledons</taxon>
        <taxon>Gunneridae</taxon>
        <taxon>Pentapetalae</taxon>
        <taxon>rosids</taxon>
        <taxon>fabids</taxon>
        <taxon>Malpighiales</taxon>
        <taxon>Erythroxylaceae</taxon>
        <taxon>Erythroxylum</taxon>
    </lineage>
</organism>
<proteinExistence type="predicted"/>
<dbReference type="InterPro" id="IPR016461">
    <property type="entry name" value="COMT-like"/>
</dbReference>
<comment type="function">
    <text evidence="7">Catalyzes the conversion of caffeic acid to ferulic acid and of 5-hydroxyferulic acid to sinapic acid. The resulting products may subsequently be converted to the corresponding alcohols that are incorporated into lignins.</text>
</comment>
<dbReference type="FunFam" id="1.10.10.10:FF:000357">
    <property type="entry name" value="Caffeic acid 3-O-methyltransferase"/>
    <property type="match status" value="1"/>
</dbReference>
<dbReference type="InterPro" id="IPR036390">
    <property type="entry name" value="WH_DNA-bd_sf"/>
</dbReference>
<evidence type="ECO:0000256" key="5">
    <source>
        <dbReference type="ARBA" id="ARBA00022733"/>
    </source>
</evidence>
<dbReference type="PIRSF" id="PIRSF005739">
    <property type="entry name" value="O-mtase"/>
    <property type="match status" value="1"/>
</dbReference>
<keyword evidence="4" id="KW-0949">S-adenosyl-L-methionine</keyword>
<evidence type="ECO:0000256" key="2">
    <source>
        <dbReference type="ARBA" id="ARBA00022603"/>
    </source>
</evidence>
<dbReference type="EMBL" id="JAIWQS010000012">
    <property type="protein sequence ID" value="KAJ8748456.1"/>
    <property type="molecule type" value="Genomic_DNA"/>
</dbReference>
<evidence type="ECO:0000256" key="7">
    <source>
        <dbReference type="ARBA" id="ARBA00045231"/>
    </source>
</evidence>
<evidence type="ECO:0000259" key="10">
    <source>
        <dbReference type="Pfam" id="PF08100"/>
    </source>
</evidence>
<dbReference type="GO" id="GO:0032259">
    <property type="term" value="P:methylation"/>
    <property type="evidence" value="ECO:0007669"/>
    <property type="project" value="UniProtKB-KW"/>
</dbReference>
<gene>
    <name evidence="11" type="ORF">K2173_003351</name>
</gene>
<dbReference type="InterPro" id="IPR012967">
    <property type="entry name" value="COMT_dimerisation"/>
</dbReference>
<dbReference type="FunFam" id="3.40.50.150:FF:000061">
    <property type="entry name" value="Caffeic acid O-methyltransferase"/>
    <property type="match status" value="1"/>
</dbReference>
<dbReference type="GO" id="GO:0047763">
    <property type="term" value="F:caffeate O-methyltransferase activity"/>
    <property type="evidence" value="ECO:0007669"/>
    <property type="project" value="UniProtKB-EC"/>
</dbReference>
<dbReference type="EC" id="2.1.1.68" evidence="6"/>
<evidence type="ECO:0000313" key="11">
    <source>
        <dbReference type="EMBL" id="KAJ8748456.1"/>
    </source>
</evidence>
<comment type="pathway">
    <text evidence="1">Aromatic compound metabolism; phenylpropanoid biosynthesis.</text>
</comment>
<comment type="catalytic activity">
    <reaction evidence="8">
        <text>(E)-caffeate + S-adenosyl-L-methionine = (E)-ferulate + S-adenosyl-L-homocysteine + H(+)</text>
        <dbReference type="Rhea" id="RHEA:20225"/>
        <dbReference type="ChEBI" id="CHEBI:15378"/>
        <dbReference type="ChEBI" id="CHEBI:29749"/>
        <dbReference type="ChEBI" id="CHEBI:57770"/>
        <dbReference type="ChEBI" id="CHEBI:57856"/>
        <dbReference type="ChEBI" id="CHEBI:59789"/>
        <dbReference type="EC" id="2.1.1.68"/>
    </reaction>
</comment>
<keyword evidence="3" id="KW-0808">Transferase</keyword>
<dbReference type="InterPro" id="IPR036388">
    <property type="entry name" value="WH-like_DNA-bd_sf"/>
</dbReference>
<sequence>MGLLSTYMPSTNIVFRPRSNMNTSPEEAHLNQVEEGKDEAIGYAMQLALGSVLPMTMKAAIELGVFEIIAREGSGAKLSASDIAANIPTQNPDAPFMLDRILRLLASHRVLSCTSVDGLTRFYGLTPVAQYFISNQDGGSLCPFTDFVQGKVLLDSWFELKNAIVIGGIPFNRAHGRHIFEHTALDPRFNQIFNSAMFNYTILVVKSILESYKGFEHLKQLVDVGGGLGHTIHAITSKYPHIKGINFDLPHVIEEAPIYPGVEYVRGDMFQSVPNGEAILLKWILYNWSDDQCLKLLKNCYKAIPENGKVIVIEVMLPVVAETSATEKWMAQLDVILMTQTPRGKERTKQEFLALATRAGFLGIDFKCFVCNHWIMEFYR</sequence>
<dbReference type="Proteomes" id="UP001159364">
    <property type="component" value="Linkage Group LG12"/>
</dbReference>
<accession>A0AAV8S8T4</accession>
<keyword evidence="2" id="KW-0489">Methyltransferase</keyword>
<evidence type="ECO:0000259" key="9">
    <source>
        <dbReference type="Pfam" id="PF00891"/>
    </source>
</evidence>
<dbReference type="Pfam" id="PF08100">
    <property type="entry name" value="Dimerisation"/>
    <property type="match status" value="1"/>
</dbReference>
<evidence type="ECO:0000256" key="6">
    <source>
        <dbReference type="ARBA" id="ARBA00039011"/>
    </source>
</evidence>